<dbReference type="InterPro" id="IPR013493">
    <property type="entry name" value="CHP02677"/>
</dbReference>
<protein>
    <submittedName>
        <fullName evidence="1">TIGR02677 family protein</fullName>
    </submittedName>
</protein>
<organism evidence="1 2">
    <name type="scientific">Thiohalomonas denitrificans</name>
    <dbReference type="NCBI Taxonomy" id="415747"/>
    <lineage>
        <taxon>Bacteria</taxon>
        <taxon>Pseudomonadati</taxon>
        <taxon>Pseudomonadota</taxon>
        <taxon>Gammaproteobacteria</taxon>
        <taxon>Thiohalomonadales</taxon>
        <taxon>Thiohalomonadaceae</taxon>
        <taxon>Thiohalomonas</taxon>
    </lineage>
</organism>
<dbReference type="Pfam" id="PF09660">
    <property type="entry name" value="DUF2397"/>
    <property type="match status" value="1"/>
</dbReference>
<reference evidence="1 2" key="1">
    <citation type="submission" date="2016-10" db="EMBL/GenBank/DDBJ databases">
        <authorList>
            <person name="de Groot N.N."/>
        </authorList>
    </citation>
    <scope>NUCLEOTIDE SEQUENCE [LARGE SCALE GENOMIC DNA]</scope>
    <source>
        <strain evidence="1 2">HLD2</strain>
    </source>
</reference>
<dbReference type="NCBIfam" id="TIGR02677">
    <property type="entry name" value="TIGR02677 family protein"/>
    <property type="match status" value="1"/>
</dbReference>
<evidence type="ECO:0000313" key="1">
    <source>
        <dbReference type="EMBL" id="SCZ60056.1"/>
    </source>
</evidence>
<accession>A0A1G5QEM7</accession>
<dbReference type="EMBL" id="FMWD01000005">
    <property type="protein sequence ID" value="SCZ60056.1"/>
    <property type="molecule type" value="Genomic_DNA"/>
</dbReference>
<sequence length="540" mass="60190">MVDPAASDPIARHHSVHFIQRPPLVSYSFYRTGLAVPFTAFAHINAEKSVLYRRIMAVFADAKAHFIVHLRPEDVAERLGEGVAAEEVQAALGQLANWGNLQAEPDTSRVTSVEDFYRARFLYQITREGEAAEQALRTFEEVLGRRGALQSVALEEIRTHMRALLPLAQDGGPDSGRVTLLLRDLSRVFADLAENARAFMAGLGRSIDLREGEREAFLLYKERLIDYLERFLGELVVAAAEINALIRQLDGPPIERLLRIVAERDARDAAPDLEAREDDGGREFERALANWRAHWEGLTRWFVGSAGHPSQEALLRSRARKAITQLMETVVRLNERRLGRSDRSADFRVLARWFAECEDDADAHRLWRAAFGLAPARHLTVDPQTLAAWEERPVPAGTPWAAAPPLAVSPRLRATGRFQRRGAPAKVRRHREEKAELGRQIAREAEQTRRARARLATGKPTRLSEFGELDADSFGLFLRLLGEVLSSAAGPEAPIETVTGDGSLRVVLEPLEADSEAALVTPLGTLRGRDYRICITDLEG</sequence>
<dbReference type="AlphaFoldDB" id="A0A1G5QEM7"/>
<dbReference type="Proteomes" id="UP000199648">
    <property type="component" value="Unassembled WGS sequence"/>
</dbReference>
<gene>
    <name evidence="1" type="ORF">SAMN03097708_01976</name>
</gene>
<evidence type="ECO:0000313" key="2">
    <source>
        <dbReference type="Proteomes" id="UP000199648"/>
    </source>
</evidence>
<name>A0A1G5QEM7_9GAMM</name>
<keyword evidence="2" id="KW-1185">Reference proteome</keyword>
<proteinExistence type="predicted"/>
<dbReference type="STRING" id="415747.SAMN03097708_01976"/>